<keyword evidence="1 2" id="KW-0489">Methyltransferase</keyword>
<organism evidence="2 3">
    <name type="scientific">Rhodobacter aestuarii</name>
    <dbReference type="NCBI Taxonomy" id="453582"/>
    <lineage>
        <taxon>Bacteria</taxon>
        <taxon>Pseudomonadati</taxon>
        <taxon>Pseudomonadota</taxon>
        <taxon>Alphaproteobacteria</taxon>
        <taxon>Rhodobacterales</taxon>
        <taxon>Rhodobacter group</taxon>
        <taxon>Rhodobacter</taxon>
    </lineage>
</organism>
<feature type="binding site" evidence="1">
    <location>
        <position position="99"/>
    </location>
    <ligand>
        <name>S-adenosyl-L-methionine</name>
        <dbReference type="ChEBI" id="CHEBI:59789"/>
    </ligand>
</feature>
<dbReference type="PANTHER" id="PTHR37426">
    <property type="entry name" value="RIBOSOMAL RNA LARGE SUBUNIT METHYLTRANSFERASE J"/>
    <property type="match status" value="1"/>
</dbReference>
<dbReference type="GO" id="GO:0036307">
    <property type="term" value="F:23S rRNA (adenine(2030)-N(6))-methyltransferase activity"/>
    <property type="evidence" value="ECO:0007669"/>
    <property type="project" value="UniProtKB-UniRule"/>
</dbReference>
<comment type="subunit">
    <text evidence="1">Monomer.</text>
</comment>
<evidence type="ECO:0000313" key="3">
    <source>
        <dbReference type="Proteomes" id="UP000186221"/>
    </source>
</evidence>
<feature type="binding site" evidence="1">
    <location>
        <position position="42"/>
    </location>
    <ligand>
        <name>S-adenosyl-L-methionine</name>
        <dbReference type="ChEBI" id="CHEBI:59789"/>
    </ligand>
</feature>
<dbReference type="Gene3D" id="3.40.50.150">
    <property type="entry name" value="Vaccinia Virus protein VP39"/>
    <property type="match status" value="1"/>
</dbReference>
<protein>
    <recommendedName>
        <fullName evidence="1">Ribosomal RNA large subunit methyltransferase J</fullName>
        <ecNumber evidence="1">2.1.1.266</ecNumber>
    </recommendedName>
    <alternativeName>
        <fullName evidence="1">23S rRNA (adenine(2030)-N6)-methyltransferase</fullName>
    </alternativeName>
    <alternativeName>
        <fullName evidence="1">23S rRNA m6A2030 methyltransferase</fullName>
    </alternativeName>
</protein>
<comment type="similarity">
    <text evidence="1">Belongs to the RlmJ family.</text>
</comment>
<dbReference type="RefSeq" id="WP_076483383.1">
    <property type="nucleotide sequence ID" value="NZ_FTOG01000001.1"/>
</dbReference>
<dbReference type="OrthoDB" id="9791274at2"/>
<keyword evidence="1" id="KW-0949">S-adenosyl-L-methionine</keyword>
<dbReference type="Pfam" id="PF04378">
    <property type="entry name" value="RsmJ"/>
    <property type="match status" value="1"/>
</dbReference>
<feature type="site" description="Interaction with substrate rRNA" evidence="1">
    <location>
        <position position="4"/>
    </location>
</feature>
<feature type="binding site" evidence="1">
    <location>
        <position position="117"/>
    </location>
    <ligand>
        <name>S-adenosyl-L-methionine</name>
        <dbReference type="ChEBI" id="CHEBI:59789"/>
    </ligand>
</feature>
<feature type="binding site" evidence="1">
    <location>
        <position position="19"/>
    </location>
    <ligand>
        <name>S-adenosyl-L-methionine</name>
        <dbReference type="ChEBI" id="CHEBI:59789"/>
    </ligand>
</feature>
<keyword evidence="1" id="KW-0698">rRNA processing</keyword>
<reference evidence="3" key="1">
    <citation type="submission" date="2017-01" db="EMBL/GenBank/DDBJ databases">
        <authorList>
            <person name="Varghese N."/>
            <person name="Submissions S."/>
        </authorList>
    </citation>
    <scope>NUCLEOTIDE SEQUENCE [LARGE SCALE GENOMIC DNA]</scope>
    <source>
        <strain evidence="3">DSM 19945</strain>
    </source>
</reference>
<dbReference type="HAMAP" id="MF_00934">
    <property type="entry name" value="23SrRNA_methyltr_J"/>
    <property type="match status" value="1"/>
</dbReference>
<dbReference type="GO" id="GO:0005829">
    <property type="term" value="C:cytosol"/>
    <property type="evidence" value="ECO:0007669"/>
    <property type="project" value="TreeGrafter"/>
</dbReference>
<gene>
    <name evidence="1" type="primary">rlmJ</name>
    <name evidence="2" type="ORF">SAMN05421580_101448</name>
</gene>
<keyword evidence="3" id="KW-1185">Reference proteome</keyword>
<feature type="binding site" evidence="1">
    <location>
        <position position="162"/>
    </location>
    <ligand>
        <name>S-adenosyl-L-methionine</name>
        <dbReference type="ChEBI" id="CHEBI:59789"/>
    </ligand>
</feature>
<dbReference type="InterPro" id="IPR029063">
    <property type="entry name" value="SAM-dependent_MTases_sf"/>
</dbReference>
<sequence length="266" mass="29036">MLSYQHAYHAGNLADVHKHALLAAMIDYMTRKDKPLSYLETHSGRGLYALDGAEAAKTGEAAAGISRALAERWFDADHPYLRALKTVRDAQGKTAYPGSPLLAATLLRPIDSIQLCELHPQEFAALKEAMAEHGGIFHQKDGLQMALAMCPPTPRRGLLLIDPSWEVKADYETVPKLMGQVARKWNVGVIALWYPVLAAHVPVAEAQARTVRNLKAAHPEGLLSEVRFPPARAGHGMVGSGMFVLNPPWGLQDEAAKLAKLFAKLK</sequence>
<evidence type="ECO:0000313" key="2">
    <source>
        <dbReference type="EMBL" id="SIS45446.1"/>
    </source>
</evidence>
<feature type="active site" description="Proton acceptor" evidence="1">
    <location>
        <position position="162"/>
    </location>
</feature>
<dbReference type="EMBL" id="FTOG01000001">
    <property type="protein sequence ID" value="SIS45446.1"/>
    <property type="molecule type" value="Genomic_DNA"/>
</dbReference>
<accession>A0A1N7J890</accession>
<comment type="function">
    <text evidence="1">Specifically methylates the adenine in position 2030 of 23S rRNA.</text>
</comment>
<keyword evidence="1" id="KW-0694">RNA-binding</keyword>
<dbReference type="EC" id="2.1.1.266" evidence="1"/>
<proteinExistence type="inferred from homology"/>
<dbReference type="AlphaFoldDB" id="A0A1N7J890"/>
<keyword evidence="1 2" id="KW-0808">Transferase</keyword>
<comment type="catalytic activity">
    <reaction evidence="1">
        <text>adenosine(2030) in 23S rRNA + S-adenosyl-L-methionine = N(6)-methyladenosine(2030) in 23S rRNA + S-adenosyl-L-homocysteine + H(+)</text>
        <dbReference type="Rhea" id="RHEA:43736"/>
        <dbReference type="Rhea" id="RHEA-COMP:10668"/>
        <dbReference type="Rhea" id="RHEA-COMP:10669"/>
        <dbReference type="ChEBI" id="CHEBI:15378"/>
        <dbReference type="ChEBI" id="CHEBI:57856"/>
        <dbReference type="ChEBI" id="CHEBI:59789"/>
        <dbReference type="ChEBI" id="CHEBI:74411"/>
        <dbReference type="ChEBI" id="CHEBI:74449"/>
        <dbReference type="EC" id="2.1.1.266"/>
    </reaction>
</comment>
<dbReference type="InterPro" id="IPR007473">
    <property type="entry name" value="RlmJ"/>
</dbReference>
<name>A0A1N7J890_9RHOB</name>
<dbReference type="GO" id="GO:0070475">
    <property type="term" value="P:rRNA base methylation"/>
    <property type="evidence" value="ECO:0007669"/>
    <property type="project" value="UniProtKB-UniRule"/>
</dbReference>
<dbReference type="SUPFAM" id="SSF53335">
    <property type="entry name" value="S-adenosyl-L-methionine-dependent methyltransferases"/>
    <property type="match status" value="1"/>
</dbReference>
<evidence type="ECO:0000256" key="1">
    <source>
        <dbReference type="HAMAP-Rule" id="MF_00934"/>
    </source>
</evidence>
<dbReference type="PANTHER" id="PTHR37426:SF1">
    <property type="entry name" value="RIBOSOMAL RNA LARGE SUBUNIT METHYLTRANSFERASE J"/>
    <property type="match status" value="1"/>
</dbReference>
<feature type="binding site" evidence="1">
    <location>
        <begin position="141"/>
        <end position="142"/>
    </location>
    <ligand>
        <name>S-adenosyl-L-methionine</name>
        <dbReference type="ChEBI" id="CHEBI:59789"/>
    </ligand>
</feature>
<dbReference type="Proteomes" id="UP000186221">
    <property type="component" value="Unassembled WGS sequence"/>
</dbReference>
<dbReference type="GO" id="GO:0003723">
    <property type="term" value="F:RNA binding"/>
    <property type="evidence" value="ECO:0007669"/>
    <property type="project" value="UniProtKB-UniRule"/>
</dbReference>